<accession>A0A179V4W4</accession>
<evidence type="ECO:0000313" key="2">
    <source>
        <dbReference type="Proteomes" id="UP000002038"/>
    </source>
</evidence>
<proteinExistence type="predicted"/>
<name>A0A179V4W4_BLAGS</name>
<protein>
    <submittedName>
        <fullName evidence="1">Uncharacterized protein</fullName>
    </submittedName>
</protein>
<dbReference type="GeneID" id="42529514"/>
<dbReference type="EMBL" id="GG657491">
    <property type="protein sequence ID" value="OAT14411.1"/>
    <property type="molecule type" value="Genomic_DNA"/>
</dbReference>
<reference evidence="2" key="1">
    <citation type="journal article" date="2015" name="PLoS Genet.">
        <title>The dynamic genome and transcriptome of the human fungal pathogen Blastomyces and close relative Emmonsia.</title>
        <authorList>
            <person name="Munoz J.F."/>
            <person name="Gauthier G.M."/>
            <person name="Desjardins C.A."/>
            <person name="Gallo J.E."/>
            <person name="Holder J."/>
            <person name="Sullivan T.D."/>
            <person name="Marty A.J."/>
            <person name="Carmen J.C."/>
            <person name="Chen Z."/>
            <person name="Ding L."/>
            <person name="Gujja S."/>
            <person name="Magrini V."/>
            <person name="Misas E."/>
            <person name="Mitreva M."/>
            <person name="Priest M."/>
            <person name="Saif S."/>
            <person name="Whiston E.A."/>
            <person name="Young S."/>
            <person name="Zeng Q."/>
            <person name="Goldman W.E."/>
            <person name="Mardis E.R."/>
            <person name="Taylor J.W."/>
            <person name="McEwen J.G."/>
            <person name="Clay O.K."/>
            <person name="Klein B.S."/>
            <person name="Cuomo C.A."/>
        </authorList>
    </citation>
    <scope>NUCLEOTIDE SEQUENCE [LARGE SCALE GENOMIC DNA]</scope>
    <source>
        <strain evidence="2">SLH14081</strain>
    </source>
</reference>
<gene>
    <name evidence="1" type="ORF">BDBG_18022</name>
</gene>
<dbReference type="OrthoDB" id="4191091at2759"/>
<sequence length="79" mass="9326">KIIINVILVSTVIDNMYNMKAMIDSNLYYYAMIKSSVVRYYNLQCILLLKSQLLTEFNDLKDVCICYIVKLNIDVREHQ</sequence>
<organism evidence="1 2">
    <name type="scientific">Blastomyces gilchristii (strain SLH14081)</name>
    <name type="common">Blastomyces dermatitidis</name>
    <dbReference type="NCBI Taxonomy" id="559298"/>
    <lineage>
        <taxon>Eukaryota</taxon>
        <taxon>Fungi</taxon>
        <taxon>Dikarya</taxon>
        <taxon>Ascomycota</taxon>
        <taxon>Pezizomycotina</taxon>
        <taxon>Eurotiomycetes</taxon>
        <taxon>Eurotiomycetidae</taxon>
        <taxon>Onygenales</taxon>
        <taxon>Ajellomycetaceae</taxon>
        <taxon>Blastomyces</taxon>
    </lineage>
</organism>
<dbReference type="VEuPathDB" id="FungiDB:BDBG_18022"/>
<keyword evidence="2" id="KW-1185">Reference proteome</keyword>
<evidence type="ECO:0000313" key="1">
    <source>
        <dbReference type="EMBL" id="OAT14411.1"/>
    </source>
</evidence>
<feature type="non-terminal residue" evidence="1">
    <location>
        <position position="1"/>
    </location>
</feature>
<dbReference type="RefSeq" id="XP_031581423.1">
    <property type="nucleotide sequence ID" value="XM_031725615.1"/>
</dbReference>
<feature type="non-terminal residue" evidence="1">
    <location>
        <position position="79"/>
    </location>
</feature>
<dbReference type="KEGG" id="bgh:BDBG_18022"/>
<dbReference type="Proteomes" id="UP000002038">
    <property type="component" value="Unassembled WGS sequence"/>
</dbReference>
<dbReference type="AlphaFoldDB" id="A0A179V4W4"/>